<evidence type="ECO:0000256" key="2">
    <source>
        <dbReference type="ARBA" id="ARBA00022448"/>
    </source>
</evidence>
<gene>
    <name evidence="7" type="ORF">HMPREF9695_00689</name>
</gene>
<comment type="caution">
    <text evidence="7">The sequence shown here is derived from an EMBL/GenBank/DDBJ whole genome shotgun (WGS) entry which is preliminary data.</text>
</comment>
<dbReference type="PRINTS" id="PR00337">
    <property type="entry name" value="LEUILEVALBP"/>
</dbReference>
<dbReference type="SUPFAM" id="SSF53822">
    <property type="entry name" value="Periplasmic binding protein-like I"/>
    <property type="match status" value="1"/>
</dbReference>
<dbReference type="EMBL" id="AGWX01000001">
    <property type="protein sequence ID" value="EKS41597.1"/>
    <property type="molecule type" value="Genomic_DNA"/>
</dbReference>
<dbReference type="HOGENOM" id="CLU_027128_0_0_5"/>
<comment type="similarity">
    <text evidence="1">Belongs to the leucine-binding protein family.</text>
</comment>
<dbReference type="InterPro" id="IPR028081">
    <property type="entry name" value="Leu-bd"/>
</dbReference>
<proteinExistence type="inferred from homology"/>
<dbReference type="GO" id="GO:0006865">
    <property type="term" value="P:amino acid transport"/>
    <property type="evidence" value="ECO:0007669"/>
    <property type="project" value="UniProtKB-KW"/>
</dbReference>
<keyword evidence="8" id="KW-1185">Reference proteome</keyword>
<evidence type="ECO:0000256" key="5">
    <source>
        <dbReference type="SAM" id="SignalP"/>
    </source>
</evidence>
<dbReference type="PATRIC" id="fig|883078.3.peg.712"/>
<dbReference type="PANTHER" id="PTHR30483">
    <property type="entry name" value="LEUCINE-SPECIFIC-BINDING PROTEIN"/>
    <property type="match status" value="1"/>
</dbReference>
<reference evidence="7 8" key="1">
    <citation type="submission" date="2012-04" db="EMBL/GenBank/DDBJ databases">
        <title>The Genome Sequence of Afipia broomeae ATCC 49717.</title>
        <authorList>
            <consortium name="The Broad Institute Genome Sequencing Platform"/>
            <person name="Earl A."/>
            <person name="Ward D."/>
            <person name="Feldgarden M."/>
            <person name="Gevers D."/>
            <person name="Huys G."/>
            <person name="Walker B."/>
            <person name="Young S.K."/>
            <person name="Zeng Q."/>
            <person name="Gargeya S."/>
            <person name="Fitzgerald M."/>
            <person name="Haas B."/>
            <person name="Abouelleil A."/>
            <person name="Alvarado L."/>
            <person name="Arachchi H.M."/>
            <person name="Berlin A."/>
            <person name="Chapman S.B."/>
            <person name="Goldberg J."/>
            <person name="Griggs A."/>
            <person name="Gujja S."/>
            <person name="Hansen M."/>
            <person name="Howarth C."/>
            <person name="Imamovic A."/>
            <person name="Larimer J."/>
            <person name="McCowen C."/>
            <person name="Montmayeur A."/>
            <person name="Murphy C."/>
            <person name="Neiman D."/>
            <person name="Pearson M."/>
            <person name="Priest M."/>
            <person name="Roberts A."/>
            <person name="Saif S."/>
            <person name="Shea T."/>
            <person name="Sisk P."/>
            <person name="Sykes S."/>
            <person name="Wortman J."/>
            <person name="Nusbaum C."/>
            <person name="Birren B."/>
        </authorList>
    </citation>
    <scope>NUCLEOTIDE SEQUENCE [LARGE SCALE GENOMIC DNA]</scope>
    <source>
        <strain evidence="7 8">ATCC 49717</strain>
    </source>
</reference>
<keyword evidence="4" id="KW-0029">Amino-acid transport</keyword>
<feature type="signal peptide" evidence="5">
    <location>
        <begin position="1"/>
        <end position="23"/>
    </location>
</feature>
<feature type="domain" description="Leucine-binding protein" evidence="6">
    <location>
        <begin position="26"/>
        <end position="352"/>
    </location>
</feature>
<evidence type="ECO:0000256" key="1">
    <source>
        <dbReference type="ARBA" id="ARBA00010062"/>
    </source>
</evidence>
<evidence type="ECO:0000256" key="3">
    <source>
        <dbReference type="ARBA" id="ARBA00022729"/>
    </source>
</evidence>
<dbReference type="InterPro" id="IPR000709">
    <property type="entry name" value="Leu_Ile_Val-bd"/>
</dbReference>
<keyword evidence="2" id="KW-0813">Transport</keyword>
<dbReference type="RefSeq" id="WP_006019398.1">
    <property type="nucleotide sequence ID" value="NZ_KB375282.1"/>
</dbReference>
<name>K8PG32_9BRAD</name>
<evidence type="ECO:0000256" key="4">
    <source>
        <dbReference type="ARBA" id="ARBA00022970"/>
    </source>
</evidence>
<dbReference type="Gene3D" id="3.40.50.2300">
    <property type="match status" value="2"/>
</dbReference>
<evidence type="ECO:0000313" key="7">
    <source>
        <dbReference type="EMBL" id="EKS41597.1"/>
    </source>
</evidence>
<dbReference type="CDD" id="cd19980">
    <property type="entry name" value="PBP1_ABC_ligand_binding-like"/>
    <property type="match status" value="1"/>
</dbReference>
<sequence>MKSSWSRILLAVLSTSVGTGAIAQETIKLGVNQPLTGVVAASGNFVTNGAKIAAEEINAKGGVLGKKLQLIIEDNKSNPTEAANVAEKLITRDKVPAMMGAWSSTYTLAVMPKLMEYKVPMLVETSSADKITTMGNPYVFRISPTNSMEAKSFTRFVEPLKIKKVDFLVVNNDWGLGAAAEFGKMLKEKGITVNRTLHMDAAAQDMSSQLSTIKSTDSDTLFTTSGPEQMTLVMKQAQALGIKRQIITTGGTVPDQLIAQAGSAANNSLHDAMFAPWFPETSADPAAARSFIAAWEKTGLPFAGLPEGARGYDGIQVLAAAIKKAGVAEPEKIRAALWEIEFPGLTGRIVFEKVGPAGAESGQSPATTHLVKIDDGKVVLVSK</sequence>
<dbReference type="Pfam" id="PF13458">
    <property type="entry name" value="Peripla_BP_6"/>
    <property type="match status" value="1"/>
</dbReference>
<organism evidence="7 8">
    <name type="scientific">Afipia broomeae ATCC 49717</name>
    <dbReference type="NCBI Taxonomy" id="883078"/>
    <lineage>
        <taxon>Bacteria</taxon>
        <taxon>Pseudomonadati</taxon>
        <taxon>Pseudomonadota</taxon>
        <taxon>Alphaproteobacteria</taxon>
        <taxon>Hyphomicrobiales</taxon>
        <taxon>Nitrobacteraceae</taxon>
        <taxon>Afipia</taxon>
    </lineage>
</organism>
<feature type="chain" id="PRO_5003922203" description="Leucine-binding protein domain-containing protein" evidence="5">
    <location>
        <begin position="24"/>
        <end position="383"/>
    </location>
</feature>
<dbReference type="InterPro" id="IPR028082">
    <property type="entry name" value="Peripla_BP_I"/>
</dbReference>
<dbReference type="AlphaFoldDB" id="K8PG32"/>
<keyword evidence="3 5" id="KW-0732">Signal</keyword>
<dbReference type="PANTHER" id="PTHR30483:SF6">
    <property type="entry name" value="PERIPLASMIC BINDING PROTEIN OF ABC TRANSPORTER FOR NATURAL AMINO ACIDS"/>
    <property type="match status" value="1"/>
</dbReference>
<dbReference type="InterPro" id="IPR051010">
    <property type="entry name" value="BCAA_transport"/>
</dbReference>
<evidence type="ECO:0000313" key="8">
    <source>
        <dbReference type="Proteomes" id="UP000001096"/>
    </source>
</evidence>
<evidence type="ECO:0000259" key="6">
    <source>
        <dbReference type="Pfam" id="PF13458"/>
    </source>
</evidence>
<protein>
    <recommendedName>
        <fullName evidence="6">Leucine-binding protein domain-containing protein</fullName>
    </recommendedName>
</protein>
<dbReference type="Proteomes" id="UP000001096">
    <property type="component" value="Unassembled WGS sequence"/>
</dbReference>
<dbReference type="eggNOG" id="COG0683">
    <property type="taxonomic scope" value="Bacteria"/>
</dbReference>
<accession>K8PG32</accession>